<sequence>MLKNKYIGPVVLLIAIIIIIILSFTPVYTLELRPFPGGELIFKQKVQPGDKFILKYTHSVALTPVWEIFIINKDYQIVLIETDFLDHGAGLPYTTFENEIFVEEEGRFKIKNMYRIMPKPIYYRIGAVRENIFYFKGEEINLSSLVGDRLLTLEIDKNNLFNYLIGEACKWLKM</sequence>
<comment type="caution">
    <text evidence="2">The sequence shown here is derived from an EMBL/GenBank/DDBJ whole genome shotgun (WGS) entry which is preliminary data.</text>
</comment>
<dbReference type="Pfam" id="PF08905">
    <property type="entry name" value="DUF1850"/>
    <property type="match status" value="1"/>
</dbReference>
<feature type="transmembrane region" description="Helical" evidence="1">
    <location>
        <begin position="6"/>
        <end position="30"/>
    </location>
</feature>
<keyword evidence="1" id="KW-0812">Transmembrane</keyword>
<protein>
    <recommendedName>
        <fullName evidence="3">DUF1850 domain-containing protein</fullName>
    </recommendedName>
</protein>
<accession>X0VZJ3</accession>
<name>X0VZJ3_9ZZZZ</name>
<keyword evidence="1" id="KW-1133">Transmembrane helix</keyword>
<evidence type="ECO:0008006" key="3">
    <source>
        <dbReference type="Google" id="ProtNLM"/>
    </source>
</evidence>
<proteinExistence type="predicted"/>
<evidence type="ECO:0000256" key="1">
    <source>
        <dbReference type="SAM" id="Phobius"/>
    </source>
</evidence>
<dbReference type="AlphaFoldDB" id="X0VZJ3"/>
<organism evidence="2">
    <name type="scientific">marine sediment metagenome</name>
    <dbReference type="NCBI Taxonomy" id="412755"/>
    <lineage>
        <taxon>unclassified sequences</taxon>
        <taxon>metagenomes</taxon>
        <taxon>ecological metagenomes</taxon>
    </lineage>
</organism>
<reference evidence="2" key="1">
    <citation type="journal article" date="2014" name="Front. Microbiol.">
        <title>High frequency of phylogenetically diverse reductive dehalogenase-homologous genes in deep subseafloor sedimentary metagenomes.</title>
        <authorList>
            <person name="Kawai M."/>
            <person name="Futagami T."/>
            <person name="Toyoda A."/>
            <person name="Takaki Y."/>
            <person name="Nishi S."/>
            <person name="Hori S."/>
            <person name="Arai W."/>
            <person name="Tsubouchi T."/>
            <person name="Morono Y."/>
            <person name="Uchiyama I."/>
            <person name="Ito T."/>
            <person name="Fujiyama A."/>
            <person name="Inagaki F."/>
            <person name="Takami H."/>
        </authorList>
    </citation>
    <scope>NUCLEOTIDE SEQUENCE</scope>
    <source>
        <strain evidence="2">Expedition CK06-06</strain>
    </source>
</reference>
<dbReference type="InterPro" id="IPR015001">
    <property type="entry name" value="DUF1850"/>
</dbReference>
<gene>
    <name evidence="2" type="ORF">S01H1_57082</name>
</gene>
<dbReference type="EMBL" id="BARS01037209">
    <property type="protein sequence ID" value="GAG23730.1"/>
    <property type="molecule type" value="Genomic_DNA"/>
</dbReference>
<keyword evidence="1" id="KW-0472">Membrane</keyword>
<evidence type="ECO:0000313" key="2">
    <source>
        <dbReference type="EMBL" id="GAG23730.1"/>
    </source>
</evidence>